<dbReference type="GO" id="GO:0016765">
    <property type="term" value="F:transferase activity, transferring alkyl or aryl (other than methyl) groups"/>
    <property type="evidence" value="ECO:0007669"/>
    <property type="project" value="InterPro"/>
</dbReference>
<gene>
    <name evidence="8" type="ORF">ENG67_01865</name>
</gene>
<dbReference type="Pfam" id="PF01884">
    <property type="entry name" value="PcrB"/>
    <property type="match status" value="1"/>
</dbReference>
<keyword evidence="2" id="KW-0808">Transferase</keyword>
<evidence type="ECO:0000256" key="4">
    <source>
        <dbReference type="ARBA" id="ARBA00022842"/>
    </source>
</evidence>
<dbReference type="Gene3D" id="3.20.20.390">
    <property type="entry name" value="FMN-linked oxidoreductases"/>
    <property type="match status" value="1"/>
</dbReference>
<evidence type="ECO:0000256" key="2">
    <source>
        <dbReference type="ARBA" id="ARBA00022679"/>
    </source>
</evidence>
<feature type="non-terminal residue" evidence="8">
    <location>
        <position position="1"/>
    </location>
</feature>
<name>A0A7C0XA76_UNCW3</name>
<keyword evidence="4" id="KW-0460">Magnesium</keyword>
<keyword evidence="3" id="KW-0479">Metal-binding</keyword>
<evidence type="ECO:0000256" key="5">
    <source>
        <dbReference type="ARBA" id="ARBA00023098"/>
    </source>
</evidence>
<sequence>PTAYLLIDSGHMTSVEFVSNTKPIPRDKEDLFSAHVLASYYLGFKLIYLEAGSGAPRSVPLDFIKKARELVDLPLLVGGGLRGREDVEEVLSAGADFAVIGDAVEKSFPLLESFS</sequence>
<dbReference type="InterPro" id="IPR038597">
    <property type="entry name" value="GGGP/HepGP_synthase_sf"/>
</dbReference>
<evidence type="ECO:0000313" key="8">
    <source>
        <dbReference type="EMBL" id="HDM89935.1"/>
    </source>
</evidence>
<dbReference type="InterPro" id="IPR008205">
    <property type="entry name" value="GGGP_HepGP_synthase"/>
</dbReference>
<proteinExistence type="predicted"/>
<dbReference type="GO" id="GO:0008654">
    <property type="term" value="P:phospholipid biosynthetic process"/>
    <property type="evidence" value="ECO:0007669"/>
    <property type="project" value="UniProtKB-KW"/>
</dbReference>
<keyword evidence="1" id="KW-0444">Lipid biosynthesis</keyword>
<evidence type="ECO:0000256" key="3">
    <source>
        <dbReference type="ARBA" id="ARBA00022723"/>
    </source>
</evidence>
<keyword evidence="7" id="KW-1208">Phospholipid metabolism</keyword>
<evidence type="ECO:0000256" key="1">
    <source>
        <dbReference type="ARBA" id="ARBA00022516"/>
    </source>
</evidence>
<accession>A0A7C0XA76</accession>
<reference evidence="8" key="1">
    <citation type="journal article" date="2020" name="mSystems">
        <title>Genome- and Community-Level Interaction Insights into Carbon Utilization and Element Cycling Functions of Hydrothermarchaeota in Hydrothermal Sediment.</title>
        <authorList>
            <person name="Zhou Z."/>
            <person name="Liu Y."/>
            <person name="Xu W."/>
            <person name="Pan J."/>
            <person name="Luo Z.H."/>
            <person name="Li M."/>
        </authorList>
    </citation>
    <scope>NUCLEOTIDE SEQUENCE [LARGE SCALE GENOMIC DNA]</scope>
    <source>
        <strain evidence="8">HyVt-237</strain>
    </source>
</reference>
<dbReference type="SUPFAM" id="SSF51395">
    <property type="entry name" value="FMN-linked oxidoreductases"/>
    <property type="match status" value="1"/>
</dbReference>
<dbReference type="AlphaFoldDB" id="A0A7C0XA76"/>
<dbReference type="EMBL" id="DRBW01000071">
    <property type="protein sequence ID" value="HDM89935.1"/>
    <property type="molecule type" value="Genomic_DNA"/>
</dbReference>
<keyword evidence="5" id="KW-0443">Lipid metabolism</keyword>
<dbReference type="Proteomes" id="UP000885931">
    <property type="component" value="Unassembled WGS sequence"/>
</dbReference>
<organism evidence="8">
    <name type="scientific">candidate division WOR-3 bacterium</name>
    <dbReference type="NCBI Taxonomy" id="2052148"/>
    <lineage>
        <taxon>Bacteria</taxon>
        <taxon>Bacteria division WOR-3</taxon>
    </lineage>
</organism>
<protein>
    <submittedName>
        <fullName evidence="8">Geranylgeranylglyceryl/heptaprenylglyceryl phosphate synthase</fullName>
    </submittedName>
</protein>
<comment type="caution">
    <text evidence="8">The sequence shown here is derived from an EMBL/GenBank/DDBJ whole genome shotgun (WGS) entry which is preliminary data.</text>
</comment>
<keyword evidence="6" id="KW-0594">Phospholipid biosynthesis</keyword>
<evidence type="ECO:0000256" key="6">
    <source>
        <dbReference type="ARBA" id="ARBA00023209"/>
    </source>
</evidence>
<dbReference type="GO" id="GO:0046872">
    <property type="term" value="F:metal ion binding"/>
    <property type="evidence" value="ECO:0007669"/>
    <property type="project" value="UniProtKB-KW"/>
</dbReference>
<evidence type="ECO:0000256" key="7">
    <source>
        <dbReference type="ARBA" id="ARBA00023264"/>
    </source>
</evidence>